<feature type="domain" description="MIF4G" evidence="5">
    <location>
        <begin position="8"/>
        <end position="221"/>
    </location>
</feature>
<keyword evidence="2 6" id="KW-0396">Initiation factor</keyword>
<dbReference type="Gene3D" id="1.25.40.180">
    <property type="match status" value="1"/>
</dbReference>
<dbReference type="InterPro" id="IPR003890">
    <property type="entry name" value="MIF4G-like_typ-3"/>
</dbReference>
<feature type="region of interest" description="Disordered" evidence="4">
    <location>
        <begin position="90"/>
        <end position="113"/>
    </location>
</feature>
<keyword evidence="3" id="KW-0648">Protein biosynthesis</keyword>
<dbReference type="SMART" id="SM00543">
    <property type="entry name" value="MIF4G"/>
    <property type="match status" value="1"/>
</dbReference>
<dbReference type="EMBL" id="JBFOLK010000008">
    <property type="protein sequence ID" value="KAL2491355.1"/>
    <property type="molecule type" value="Genomic_DNA"/>
</dbReference>
<organism evidence="6 7">
    <name type="scientific">Abeliophyllum distichum</name>
    <dbReference type="NCBI Taxonomy" id="126358"/>
    <lineage>
        <taxon>Eukaryota</taxon>
        <taxon>Viridiplantae</taxon>
        <taxon>Streptophyta</taxon>
        <taxon>Embryophyta</taxon>
        <taxon>Tracheophyta</taxon>
        <taxon>Spermatophyta</taxon>
        <taxon>Magnoliopsida</taxon>
        <taxon>eudicotyledons</taxon>
        <taxon>Gunneridae</taxon>
        <taxon>Pentapetalae</taxon>
        <taxon>asterids</taxon>
        <taxon>lamiids</taxon>
        <taxon>Lamiales</taxon>
        <taxon>Oleaceae</taxon>
        <taxon>Forsythieae</taxon>
        <taxon>Abeliophyllum</taxon>
    </lineage>
</organism>
<dbReference type="GO" id="GO:0003743">
    <property type="term" value="F:translation initiation factor activity"/>
    <property type="evidence" value="ECO:0007669"/>
    <property type="project" value="UniProtKB-KW"/>
</dbReference>
<dbReference type="InterPro" id="IPR016024">
    <property type="entry name" value="ARM-type_fold"/>
</dbReference>
<dbReference type="PANTHER" id="PTHR23253">
    <property type="entry name" value="EUKARYOTIC TRANSLATION INITIATION FACTOR 4 GAMMA"/>
    <property type="match status" value="1"/>
</dbReference>
<keyword evidence="7" id="KW-1185">Reference proteome</keyword>
<evidence type="ECO:0000256" key="2">
    <source>
        <dbReference type="ARBA" id="ARBA00022540"/>
    </source>
</evidence>
<evidence type="ECO:0000313" key="6">
    <source>
        <dbReference type="EMBL" id="KAL2491355.1"/>
    </source>
</evidence>
<dbReference type="SUPFAM" id="SSF48371">
    <property type="entry name" value="ARM repeat"/>
    <property type="match status" value="1"/>
</dbReference>
<name>A0ABD1RSG1_9LAMI</name>
<dbReference type="AlphaFoldDB" id="A0ABD1RSG1"/>
<gene>
    <name evidence="6" type="ORF">Adt_26983</name>
</gene>
<accession>A0ABD1RSG1</accession>
<evidence type="ECO:0000313" key="7">
    <source>
        <dbReference type="Proteomes" id="UP001604336"/>
    </source>
</evidence>
<evidence type="ECO:0000256" key="3">
    <source>
        <dbReference type="ARBA" id="ARBA00022917"/>
    </source>
</evidence>
<dbReference type="FunFam" id="1.25.40.180:FF:000024">
    <property type="entry name" value="Eukaryotic translation initiation factor 4G"/>
    <property type="match status" value="1"/>
</dbReference>
<comment type="similarity">
    <text evidence="1">Belongs to the eukaryotic initiation factor 4G family.</text>
</comment>
<proteinExistence type="inferred from homology"/>
<reference evidence="7" key="1">
    <citation type="submission" date="2024-07" db="EMBL/GenBank/DDBJ databases">
        <title>Two chromosome-level genome assemblies of Korean endemic species Abeliophyllum distichum and Forsythia ovata (Oleaceae).</title>
        <authorList>
            <person name="Jang H."/>
        </authorList>
    </citation>
    <scope>NUCLEOTIDE SEQUENCE [LARGE SCALE GENOMIC DNA]</scope>
</reference>
<dbReference type="Proteomes" id="UP001604336">
    <property type="component" value="Unassembled WGS sequence"/>
</dbReference>
<evidence type="ECO:0000259" key="5">
    <source>
        <dbReference type="SMART" id="SM00543"/>
    </source>
</evidence>
<dbReference type="Pfam" id="PF02854">
    <property type="entry name" value="MIF4G"/>
    <property type="match status" value="1"/>
</dbReference>
<evidence type="ECO:0000256" key="4">
    <source>
        <dbReference type="SAM" id="MobiDB-lite"/>
    </source>
</evidence>
<sequence>MPSSQTPLQVMHKAEKKYKIGKVNIDNVITLSGVISQIFDNALTEPTFNEMYANFCFHLAAELPDLSIENEKITFKRLLLNKCHVEFERGEREEEEANKADEESEAKLSEGEREEKRLRARRRMIGNIRLIGELYKKIMLTERIMHRCINKLLGQYQNPDEEDVEALCKSMSTIGEIIDHPKAKEYMDAYFDLMAQFSKNMKLYSRVRFMLKDAIDLRKNKWQQRKKVEGPKKIDEVHRDAAQERHMQASRLARAPSIGTSVRRSPSIEFVPSGLNVLSSPSSHMRGFRAVPSQLRGYGSHDARLEERHFFDNMTMSVPLPERTPWR</sequence>
<comment type="caution">
    <text evidence="6">The sequence shown here is derived from an EMBL/GenBank/DDBJ whole genome shotgun (WGS) entry which is preliminary data.</text>
</comment>
<protein>
    <submittedName>
        <fullName evidence="6">Eukaryotic translation initiation factor 4G</fullName>
    </submittedName>
</protein>
<dbReference type="PANTHER" id="PTHR23253:SF9">
    <property type="entry name" value="EUKARYOTIC TRANSLATION INITIATION FACTOR 4 GAMMA 2"/>
    <property type="match status" value="1"/>
</dbReference>
<evidence type="ECO:0000256" key="1">
    <source>
        <dbReference type="ARBA" id="ARBA00005775"/>
    </source>
</evidence>